<evidence type="ECO:0000313" key="2">
    <source>
        <dbReference type="EMBL" id="AFK83732.1"/>
    </source>
</evidence>
<name>K7PDB8_9BACT</name>
<feature type="signal peptide" evidence="1">
    <location>
        <begin position="1"/>
        <end position="20"/>
    </location>
</feature>
<reference evidence="2" key="2">
    <citation type="journal article" date="2013" name="Biotechnol. Bioeng.">
        <title>Biochemical characterization and crystal structure of a GH10 xylanase from termite gut bacteria reveal a novel structural feature and significance of its bacterial Ig-like domain.</title>
        <authorList>
            <person name="Han Q."/>
            <person name="Liu N."/>
            <person name="Robinson H."/>
            <person name="Cao L."/>
            <person name="Qian C."/>
            <person name="Wang Q."/>
            <person name="Xie L."/>
            <person name="Ding H."/>
            <person name="Wang Q."/>
            <person name="Huang Y."/>
            <person name="Li J."/>
            <person name="Zhou Z."/>
        </authorList>
    </citation>
    <scope>NUCLEOTIDE SEQUENCE</scope>
</reference>
<keyword evidence="1" id="KW-0732">Signal</keyword>
<accession>K7PDB8</accession>
<sequence>MKRIILVLVVFLAASAFAFAGGGAQKSGGGSDLPPYIVDLSTLTVIQEVDDALTGEPYQAVKNKTPLTRRWGYFVVLFSDLPANITEYQRVCVKIKYYDADGNEMKGADSTAQLAMFYELKTEKSADGMHKDGNANLVFKEPNVGGFSGLLDKDRGVRIRLKQAPAGILLQAAQNEPKYIEVTAIVFHNGDYSSEE</sequence>
<dbReference type="EMBL" id="JN903693">
    <property type="protein sequence ID" value="AFK83732.1"/>
    <property type="molecule type" value="Genomic_DNA"/>
</dbReference>
<protein>
    <submittedName>
        <fullName evidence="2">GARP complex subunit</fullName>
    </submittedName>
</protein>
<dbReference type="AlphaFoldDB" id="K7PDB8"/>
<organism evidence="2">
    <name type="scientific">uncultured bacterium 35A20</name>
    <dbReference type="NCBI Taxonomy" id="1194347"/>
    <lineage>
        <taxon>Bacteria</taxon>
        <taxon>environmental samples</taxon>
    </lineage>
</organism>
<feature type="chain" id="PRO_5003909330" evidence="1">
    <location>
        <begin position="21"/>
        <end position="196"/>
    </location>
</feature>
<reference evidence="2" key="1">
    <citation type="submission" date="2011-10" db="EMBL/GenBank/DDBJ databases">
        <authorList>
            <person name="Ning L."/>
        </authorList>
    </citation>
    <scope>NUCLEOTIDE SEQUENCE</scope>
</reference>
<evidence type="ECO:0000256" key="1">
    <source>
        <dbReference type="SAM" id="SignalP"/>
    </source>
</evidence>
<proteinExistence type="predicted"/>